<feature type="coiled-coil region" evidence="1">
    <location>
        <begin position="219"/>
        <end position="246"/>
    </location>
</feature>
<gene>
    <name evidence="2" type="ORF">Acr_00g0043570</name>
</gene>
<evidence type="ECO:0000313" key="3">
    <source>
        <dbReference type="Proteomes" id="UP000585474"/>
    </source>
</evidence>
<evidence type="ECO:0000256" key="1">
    <source>
        <dbReference type="SAM" id="Coils"/>
    </source>
</evidence>
<sequence>MSYKVTVKLKNLLLSWISIHLEDCSFMKIEVKDYLPLPKEEDLAKLVEDLPVVEDARPPPKKETSIMAEDEIDHLGELCSFLVGIQMRLPKARDDCEFAHRQSWELRVLRVLRSWNTQDIRSFSVQGEDVSKGLEVKLANSPFHTLSRYALPRPIGGEEGTLVNLGVVIGLEALVVKSPIVAEMLAQAFVLLADKKMEKDEVATQFYHAFSQECSNAALLRLEKDVADLKKDKENFDDAMKKFKKEVA</sequence>
<evidence type="ECO:0000313" key="2">
    <source>
        <dbReference type="EMBL" id="GFS36037.1"/>
    </source>
</evidence>
<accession>A0A7J0DIU9</accession>
<proteinExistence type="predicted"/>
<dbReference type="AlphaFoldDB" id="A0A7J0DIU9"/>
<keyword evidence="1" id="KW-0175">Coiled coil</keyword>
<dbReference type="EMBL" id="BJWL01000239">
    <property type="protein sequence ID" value="GFS36037.1"/>
    <property type="molecule type" value="Genomic_DNA"/>
</dbReference>
<dbReference type="Proteomes" id="UP000585474">
    <property type="component" value="Unassembled WGS sequence"/>
</dbReference>
<reference evidence="3" key="1">
    <citation type="submission" date="2019-07" db="EMBL/GenBank/DDBJ databases">
        <title>De Novo Assembly of kiwifruit Actinidia rufa.</title>
        <authorList>
            <person name="Sugita-Konishi S."/>
            <person name="Sato K."/>
            <person name="Mori E."/>
            <person name="Abe Y."/>
            <person name="Kisaki G."/>
            <person name="Hamano K."/>
            <person name="Suezawa K."/>
            <person name="Otani M."/>
            <person name="Fukuda T."/>
            <person name="Manabe T."/>
            <person name="Gomi K."/>
            <person name="Tabuchi M."/>
            <person name="Akimitsu K."/>
            <person name="Kataoka I."/>
        </authorList>
    </citation>
    <scope>NUCLEOTIDE SEQUENCE [LARGE SCALE GENOMIC DNA]</scope>
    <source>
        <strain evidence="3">cv. Fuchu</strain>
    </source>
</reference>
<comment type="caution">
    <text evidence="2">The sequence shown here is derived from an EMBL/GenBank/DDBJ whole genome shotgun (WGS) entry which is preliminary data.</text>
</comment>
<protein>
    <submittedName>
        <fullName evidence="2">Uncharacterized protein</fullName>
    </submittedName>
</protein>
<keyword evidence="3" id="KW-1185">Reference proteome</keyword>
<name>A0A7J0DIU9_9ERIC</name>
<organism evidence="2 3">
    <name type="scientific">Actinidia rufa</name>
    <dbReference type="NCBI Taxonomy" id="165716"/>
    <lineage>
        <taxon>Eukaryota</taxon>
        <taxon>Viridiplantae</taxon>
        <taxon>Streptophyta</taxon>
        <taxon>Embryophyta</taxon>
        <taxon>Tracheophyta</taxon>
        <taxon>Spermatophyta</taxon>
        <taxon>Magnoliopsida</taxon>
        <taxon>eudicotyledons</taxon>
        <taxon>Gunneridae</taxon>
        <taxon>Pentapetalae</taxon>
        <taxon>asterids</taxon>
        <taxon>Ericales</taxon>
        <taxon>Actinidiaceae</taxon>
        <taxon>Actinidia</taxon>
    </lineage>
</organism>